<organism evidence="1 2">
    <name type="scientific">Phytophthora infestans</name>
    <name type="common">Potato late blight agent</name>
    <name type="synonym">Botrytis infestans</name>
    <dbReference type="NCBI Taxonomy" id="4787"/>
    <lineage>
        <taxon>Eukaryota</taxon>
        <taxon>Sar</taxon>
        <taxon>Stramenopiles</taxon>
        <taxon>Oomycota</taxon>
        <taxon>Peronosporomycetes</taxon>
        <taxon>Peronosporales</taxon>
        <taxon>Peronosporaceae</taxon>
        <taxon>Phytophthora</taxon>
    </lineage>
</organism>
<dbReference type="AlphaFoldDB" id="A0A833WQG9"/>
<gene>
    <name evidence="1" type="ORF">GN244_ATG14191</name>
</gene>
<proteinExistence type="predicted"/>
<name>A0A833WQG9_PHYIN</name>
<keyword evidence="2" id="KW-1185">Reference proteome</keyword>
<comment type="caution">
    <text evidence="1">The sequence shown here is derived from an EMBL/GenBank/DDBJ whole genome shotgun (WGS) entry which is preliminary data.</text>
</comment>
<reference evidence="1" key="1">
    <citation type="submission" date="2020-04" db="EMBL/GenBank/DDBJ databases">
        <title>Hybrid Assembly of Korean Phytophthora infestans isolates.</title>
        <authorList>
            <person name="Prokchorchik M."/>
            <person name="Lee Y."/>
            <person name="Seo J."/>
            <person name="Cho J.-H."/>
            <person name="Park Y.-E."/>
            <person name="Jang D.-C."/>
            <person name="Im J.-S."/>
            <person name="Choi J.-G."/>
            <person name="Park H.-J."/>
            <person name="Lee G.-B."/>
            <person name="Lee Y.-G."/>
            <person name="Hong S.-Y."/>
            <person name="Cho K."/>
            <person name="Sohn K.H."/>
        </authorList>
    </citation>
    <scope>NUCLEOTIDE SEQUENCE</scope>
    <source>
        <strain evidence="1">KR_1_A1</strain>
    </source>
</reference>
<dbReference type="Proteomes" id="UP000602510">
    <property type="component" value="Unassembled WGS sequence"/>
</dbReference>
<dbReference type="EMBL" id="WSZM01000401">
    <property type="protein sequence ID" value="KAF4033876.1"/>
    <property type="molecule type" value="Genomic_DNA"/>
</dbReference>
<accession>A0A833WQG9</accession>
<evidence type="ECO:0000313" key="2">
    <source>
        <dbReference type="Proteomes" id="UP000602510"/>
    </source>
</evidence>
<protein>
    <submittedName>
        <fullName evidence="1">Uncharacterized protein</fullName>
    </submittedName>
</protein>
<sequence length="310" mass="34441">MTMTRRVPHPIFAIVRPPKASSMARESRVEWLKLRTAYEGHIKDRCKDGKEDVASVMKSVKSSFDAHLLETLCKTHGITDSFQSQERPLIKQMFSNKLRLSMTKNAIDARVIGYFHSWGFGSEEGIKDKCKPTVRSLLKGPKARAQNELDCRISTAKKGNAYDLMSVKAKKQAIRERALAIAAWNGSDGSAIKAGEHYSPTGGEGIPARTSGPTGSPRDGCLHCGEGYYLSDCPTVTPAERDKLLADQNNKTGKQIRQKKQSLTEASQNVFPWACFLKQGRIVVLTNQVEAPLCNDRGADWYCLDKSCFR</sequence>
<evidence type="ECO:0000313" key="1">
    <source>
        <dbReference type="EMBL" id="KAF4033876.1"/>
    </source>
</evidence>